<evidence type="ECO:0000313" key="4">
    <source>
        <dbReference type="Proteomes" id="UP000433532"/>
    </source>
</evidence>
<dbReference type="Pfam" id="PF06864">
    <property type="entry name" value="PAP_PilO"/>
    <property type="match status" value="1"/>
</dbReference>
<organism evidence="3 4">
    <name type="scientific">Pseudomonas aeruginosa</name>
    <dbReference type="NCBI Taxonomy" id="287"/>
    <lineage>
        <taxon>Bacteria</taxon>
        <taxon>Pseudomonadati</taxon>
        <taxon>Pseudomonadota</taxon>
        <taxon>Gammaproteobacteria</taxon>
        <taxon>Pseudomonadales</taxon>
        <taxon>Pseudomonadaceae</taxon>
        <taxon>Pseudomonas</taxon>
    </lineage>
</organism>
<dbReference type="InterPro" id="IPR009663">
    <property type="entry name" value="PAP_PilO"/>
</dbReference>
<feature type="coiled-coil region" evidence="1">
    <location>
        <begin position="163"/>
        <end position="190"/>
    </location>
</feature>
<gene>
    <name evidence="3" type="primary">pilO2</name>
    <name evidence="3" type="ORF">GNQ48_34215</name>
</gene>
<evidence type="ECO:0000256" key="1">
    <source>
        <dbReference type="SAM" id="Coils"/>
    </source>
</evidence>
<dbReference type="RefSeq" id="WP_155713037.1">
    <property type="nucleotide sequence ID" value="NZ_WOAD01000202.1"/>
</dbReference>
<keyword evidence="2" id="KW-1133">Transmembrane helix</keyword>
<protein>
    <submittedName>
        <fullName evidence="3">Type 4b pilus protein PilO2</fullName>
    </submittedName>
</protein>
<keyword evidence="2" id="KW-0812">Transmembrane</keyword>
<feature type="non-terminal residue" evidence="3">
    <location>
        <position position="238"/>
    </location>
</feature>
<proteinExistence type="predicted"/>
<feature type="transmembrane region" description="Helical" evidence="2">
    <location>
        <begin position="139"/>
        <end position="159"/>
    </location>
</feature>
<evidence type="ECO:0000256" key="2">
    <source>
        <dbReference type="SAM" id="Phobius"/>
    </source>
</evidence>
<feature type="non-terminal residue" evidence="3">
    <location>
        <position position="1"/>
    </location>
</feature>
<name>A0A844NWJ5_PSEAI</name>
<evidence type="ECO:0000313" key="3">
    <source>
        <dbReference type="EMBL" id="MUI39990.1"/>
    </source>
</evidence>
<keyword evidence="1" id="KW-0175">Coiled coil</keyword>
<sequence>EHLDIVAIRHSPTVIQAGFVSKSQGAVKGMYSLASALSGQFDGDFLACWKVDEDRYALVATLDGAIVPGQDVVTTLDEARDRVRKLSTRGVLRNAQVFVPEGFDFPVKDFDIEELLAPKRLRRDYRLRQLTFGLSAREWTAVALLGCLVGGSLTAYYLWNAHQQELARQAALLEEQRRLAELAEKNAQAKQPLDLASLQKPWTLMPDLEDMLRACSKATGVLSLSIQGWLFESSKCDG</sequence>
<dbReference type="AlphaFoldDB" id="A0A844NWJ5"/>
<reference evidence="3 4" key="1">
    <citation type="submission" date="2019-11" db="EMBL/GenBank/DDBJ databases">
        <title>Genomes of ocular Pseudomonas aeruginosa isolates.</title>
        <authorList>
            <person name="Khan M."/>
            <person name="Rice S.A."/>
            <person name="Willcox M.D.P."/>
            <person name="Stapleton F."/>
        </authorList>
    </citation>
    <scope>NUCLEOTIDE SEQUENCE [LARGE SCALE GENOMIC DNA]</scope>
    <source>
        <strain evidence="3 4">PA221</strain>
    </source>
</reference>
<dbReference type="Proteomes" id="UP000433532">
    <property type="component" value="Unassembled WGS sequence"/>
</dbReference>
<dbReference type="EMBL" id="WOAD01000202">
    <property type="protein sequence ID" value="MUI39990.1"/>
    <property type="molecule type" value="Genomic_DNA"/>
</dbReference>
<keyword evidence="2" id="KW-0472">Membrane</keyword>
<comment type="caution">
    <text evidence="3">The sequence shown here is derived from an EMBL/GenBank/DDBJ whole genome shotgun (WGS) entry which is preliminary data.</text>
</comment>
<accession>A0A844NWJ5</accession>